<dbReference type="Ensembl" id="ENSSRHT00000044331.1">
    <property type="protein sequence ID" value="ENSSRHP00000043117.1"/>
    <property type="gene ID" value="ENSSRHG00000021822.1"/>
</dbReference>
<dbReference type="GO" id="GO:0005829">
    <property type="term" value="C:cytosol"/>
    <property type="evidence" value="ECO:0007669"/>
    <property type="project" value="TreeGrafter"/>
</dbReference>
<dbReference type="PANTHER" id="PTHR11647:SF55">
    <property type="entry name" value="DIHYDROPYRIMIDINASE-RELATED PROTEIN 4"/>
    <property type="match status" value="1"/>
</dbReference>
<evidence type="ECO:0000256" key="1">
    <source>
        <dbReference type="ARBA" id="ARBA00008829"/>
    </source>
</evidence>
<dbReference type="SUPFAM" id="SSF51338">
    <property type="entry name" value="Composite domain of metallo-dependent hydrolases"/>
    <property type="match status" value="1"/>
</dbReference>
<comment type="similarity">
    <text evidence="1">Belongs to the metallo-dependent hydrolases superfamily. Hydantoinase/dihydropyrimidinase family.</text>
</comment>
<dbReference type="PANTHER" id="PTHR11647">
    <property type="entry name" value="HYDRANTOINASE/DIHYDROPYRIMIDINASE FAMILY MEMBER"/>
    <property type="match status" value="1"/>
</dbReference>
<accession>A0A673ISP9</accession>
<dbReference type="SUPFAM" id="SSF51556">
    <property type="entry name" value="Metallo-dependent hydrolases"/>
    <property type="match status" value="1"/>
</dbReference>
<proteinExistence type="inferred from homology"/>
<dbReference type="InterPro" id="IPR050378">
    <property type="entry name" value="Metallo-dep_Hydrolases_sf"/>
</dbReference>
<reference evidence="2" key="1">
    <citation type="submission" date="2025-08" db="UniProtKB">
        <authorList>
            <consortium name="Ensembl"/>
        </authorList>
    </citation>
    <scope>IDENTIFICATION</scope>
</reference>
<dbReference type="FunFam" id="3.20.20.140:FF:000174">
    <property type="entry name" value="Dihydropyrimidinase-related protein 2"/>
    <property type="match status" value="1"/>
</dbReference>
<dbReference type="InterPro" id="IPR011059">
    <property type="entry name" value="Metal-dep_hydrolase_composite"/>
</dbReference>
<evidence type="ECO:0000313" key="3">
    <source>
        <dbReference type="Proteomes" id="UP000472270"/>
    </source>
</evidence>
<reference evidence="2" key="2">
    <citation type="submission" date="2025-09" db="UniProtKB">
        <authorList>
            <consortium name="Ensembl"/>
        </authorList>
    </citation>
    <scope>IDENTIFICATION</scope>
</reference>
<dbReference type="GO" id="GO:0016812">
    <property type="term" value="F:hydrolase activity, acting on carbon-nitrogen (but not peptide) bonds, in cyclic amides"/>
    <property type="evidence" value="ECO:0007669"/>
    <property type="project" value="TreeGrafter"/>
</dbReference>
<organism evidence="2 3">
    <name type="scientific">Sinocyclocheilus rhinocerous</name>
    <dbReference type="NCBI Taxonomy" id="307959"/>
    <lineage>
        <taxon>Eukaryota</taxon>
        <taxon>Metazoa</taxon>
        <taxon>Chordata</taxon>
        <taxon>Craniata</taxon>
        <taxon>Vertebrata</taxon>
        <taxon>Euteleostomi</taxon>
        <taxon>Actinopterygii</taxon>
        <taxon>Neopterygii</taxon>
        <taxon>Teleostei</taxon>
        <taxon>Ostariophysi</taxon>
        <taxon>Cypriniformes</taxon>
        <taxon>Cyprinidae</taxon>
        <taxon>Cyprininae</taxon>
        <taxon>Sinocyclocheilus</taxon>
    </lineage>
</organism>
<dbReference type="Gene3D" id="3.20.20.140">
    <property type="entry name" value="Metal-dependent hydrolases"/>
    <property type="match status" value="2"/>
</dbReference>
<dbReference type="Proteomes" id="UP000472270">
    <property type="component" value="Unassembled WGS sequence"/>
</dbReference>
<dbReference type="AlphaFoldDB" id="A0A673ISP9"/>
<keyword evidence="3" id="KW-1185">Reference proteome</keyword>
<evidence type="ECO:0000313" key="2">
    <source>
        <dbReference type="Ensembl" id="ENSSRHP00000043117.1"/>
    </source>
</evidence>
<name>A0A673ISP9_9TELE</name>
<sequence length="244" mass="26830">MSKPAADVIAKARKKGMVIYGEPIAAGLGTDGSHYWSKNWAKAAAFVMSPPLSSDTSTPDYLSSLLSCGDLQVTASAHCTFTTAQKAVGKDNFTLIPEGTNGIEERMSIVWDKAVATGKMDENDFVAVTSTNAAKIFNLYPRKELQKKDNLLTMVNIFEGMECRGFPVVVISQGRIVLEDGKLNVTEGSGRFIPRKAYPDFVYKRIKARGRVRMSVTLFIFLFYGGNRLPQFSAPVVMQMTLHL</sequence>
<dbReference type="Gene3D" id="2.30.40.10">
    <property type="entry name" value="Urease, subunit C, domain 1"/>
    <property type="match status" value="1"/>
</dbReference>
<dbReference type="InterPro" id="IPR032466">
    <property type="entry name" value="Metal_Hydrolase"/>
</dbReference>
<protein>
    <submittedName>
        <fullName evidence="2">Dihydropyrimidinase like 4</fullName>
    </submittedName>
</protein>